<evidence type="ECO:0000256" key="1">
    <source>
        <dbReference type="SAM" id="MobiDB-lite"/>
    </source>
</evidence>
<sequence>MTQSLFSPTSGGTSASAAAPSAPPKQSFASLLTKQPSLNFHLTSLPTPFVDNGLVSIQISEDAYLRGLDRCRSNLVGRLTGPSNCVAPKAHELAHRLRSLWPSLSHWSIAPLGKGFFMFQFQTLEDMQRVWSLGSVNLNPGVLRLIHWSPTFSPKTYKNTFAHVWVRFWDLGYAYWEHQTLFEIAKGVGMPIKLDPRTADRSLGLYARILVEVDFSRPLLDQLKIFRAEGHSITVGIEYETKPNVCGLCGLVGHLGSNCKVKVHLEENISFPKRGRSINRDRRSRRRNLSSQKLSLNRVSSSVAQKHVESDSGVRIDSTTVEKEAFGSGEGGFASCFSY</sequence>
<dbReference type="Pfam" id="PF14392">
    <property type="entry name" value="zf-CCHC_4"/>
    <property type="match status" value="1"/>
</dbReference>
<reference evidence="4 5" key="1">
    <citation type="journal article" date="2023" name="G3 (Bethesda)">
        <title>A chromosome-length genome assembly and annotation of blackberry (Rubus argutus, cv. 'Hillquist').</title>
        <authorList>
            <person name="Bruna T."/>
            <person name="Aryal R."/>
            <person name="Dudchenko O."/>
            <person name="Sargent D.J."/>
            <person name="Mead D."/>
            <person name="Buti M."/>
            <person name="Cavallini A."/>
            <person name="Hytonen T."/>
            <person name="Andres J."/>
            <person name="Pham M."/>
            <person name="Weisz D."/>
            <person name="Mascagni F."/>
            <person name="Usai G."/>
            <person name="Natali L."/>
            <person name="Bassil N."/>
            <person name="Fernandez G.E."/>
            <person name="Lomsadze A."/>
            <person name="Armour M."/>
            <person name="Olukolu B."/>
            <person name="Poorten T."/>
            <person name="Britton C."/>
            <person name="Davik J."/>
            <person name="Ashrafi H."/>
            <person name="Aiden E.L."/>
            <person name="Borodovsky M."/>
            <person name="Worthington M."/>
        </authorList>
    </citation>
    <scope>NUCLEOTIDE SEQUENCE [LARGE SCALE GENOMIC DNA]</scope>
    <source>
        <strain evidence="4">PI 553951</strain>
    </source>
</reference>
<proteinExistence type="predicted"/>
<evidence type="ECO:0000259" key="2">
    <source>
        <dbReference type="Pfam" id="PF14111"/>
    </source>
</evidence>
<feature type="compositionally biased region" description="Low complexity" evidence="1">
    <location>
        <begin position="7"/>
        <end position="20"/>
    </location>
</feature>
<organism evidence="4 5">
    <name type="scientific">Rubus argutus</name>
    <name type="common">Southern blackberry</name>
    <dbReference type="NCBI Taxonomy" id="59490"/>
    <lineage>
        <taxon>Eukaryota</taxon>
        <taxon>Viridiplantae</taxon>
        <taxon>Streptophyta</taxon>
        <taxon>Embryophyta</taxon>
        <taxon>Tracheophyta</taxon>
        <taxon>Spermatophyta</taxon>
        <taxon>Magnoliopsida</taxon>
        <taxon>eudicotyledons</taxon>
        <taxon>Gunneridae</taxon>
        <taxon>Pentapetalae</taxon>
        <taxon>rosids</taxon>
        <taxon>fabids</taxon>
        <taxon>Rosales</taxon>
        <taxon>Rosaceae</taxon>
        <taxon>Rosoideae</taxon>
        <taxon>Rosoideae incertae sedis</taxon>
        <taxon>Rubus</taxon>
    </lineage>
</organism>
<dbReference type="EMBL" id="JBEDUW010000002">
    <property type="protein sequence ID" value="KAK9941697.1"/>
    <property type="molecule type" value="Genomic_DNA"/>
</dbReference>
<evidence type="ECO:0000313" key="4">
    <source>
        <dbReference type="EMBL" id="KAK9941697.1"/>
    </source>
</evidence>
<feature type="domain" description="DUF4283" evidence="2">
    <location>
        <begin position="69"/>
        <end position="155"/>
    </location>
</feature>
<evidence type="ECO:0000259" key="3">
    <source>
        <dbReference type="Pfam" id="PF14392"/>
    </source>
</evidence>
<gene>
    <name evidence="4" type="ORF">M0R45_007393</name>
</gene>
<dbReference type="AlphaFoldDB" id="A0AAW1XY48"/>
<accession>A0AAW1XY48</accession>
<dbReference type="Pfam" id="PF14111">
    <property type="entry name" value="DUF4283"/>
    <property type="match status" value="1"/>
</dbReference>
<dbReference type="PANTHER" id="PTHR31286">
    <property type="entry name" value="GLYCINE-RICH CELL WALL STRUCTURAL PROTEIN 1.8-LIKE"/>
    <property type="match status" value="1"/>
</dbReference>
<evidence type="ECO:0008006" key="6">
    <source>
        <dbReference type="Google" id="ProtNLM"/>
    </source>
</evidence>
<dbReference type="InterPro" id="IPR025836">
    <property type="entry name" value="Zn_knuckle_CX2CX4HX4C"/>
</dbReference>
<dbReference type="InterPro" id="IPR040256">
    <property type="entry name" value="At4g02000-like"/>
</dbReference>
<keyword evidence="5" id="KW-1185">Reference proteome</keyword>
<feature type="domain" description="Zinc knuckle CX2CX4HX4C" evidence="3">
    <location>
        <begin position="213"/>
        <end position="260"/>
    </location>
</feature>
<feature type="region of interest" description="Disordered" evidence="1">
    <location>
        <begin position="1"/>
        <end position="22"/>
    </location>
</feature>
<evidence type="ECO:0000313" key="5">
    <source>
        <dbReference type="Proteomes" id="UP001457282"/>
    </source>
</evidence>
<dbReference type="InterPro" id="IPR025558">
    <property type="entry name" value="DUF4283"/>
</dbReference>
<dbReference type="Proteomes" id="UP001457282">
    <property type="component" value="Unassembled WGS sequence"/>
</dbReference>
<name>A0AAW1XY48_RUBAR</name>
<comment type="caution">
    <text evidence="4">The sequence shown here is derived from an EMBL/GenBank/DDBJ whole genome shotgun (WGS) entry which is preliminary data.</text>
</comment>
<dbReference type="PANTHER" id="PTHR31286:SF60">
    <property type="entry name" value="PROTEIN, PUTATIVE-RELATED"/>
    <property type="match status" value="1"/>
</dbReference>
<protein>
    <recommendedName>
        <fullName evidence="6">DUF4283 domain-containing protein</fullName>
    </recommendedName>
</protein>